<evidence type="ECO:0000259" key="1">
    <source>
        <dbReference type="Pfam" id="PF12680"/>
    </source>
</evidence>
<dbReference type="Pfam" id="PF12680">
    <property type="entry name" value="SnoaL_2"/>
    <property type="match status" value="1"/>
</dbReference>
<organism evidence="2 3">
    <name type="scientific">Pseudooceanicola nitratireducens</name>
    <dbReference type="NCBI Taxonomy" id="517719"/>
    <lineage>
        <taxon>Bacteria</taxon>
        <taxon>Pseudomonadati</taxon>
        <taxon>Pseudomonadota</taxon>
        <taxon>Alphaproteobacteria</taxon>
        <taxon>Rhodobacterales</taxon>
        <taxon>Paracoccaceae</taxon>
        <taxon>Pseudooceanicola</taxon>
    </lineage>
</organism>
<gene>
    <name evidence="2" type="ORF">SAMN05421762_2999</name>
</gene>
<dbReference type="Proteomes" id="UP000231644">
    <property type="component" value="Unassembled WGS sequence"/>
</dbReference>
<proteinExistence type="predicted"/>
<feature type="domain" description="SnoaL-like" evidence="1">
    <location>
        <begin position="31"/>
        <end position="87"/>
    </location>
</feature>
<evidence type="ECO:0000313" key="3">
    <source>
        <dbReference type="Proteomes" id="UP000231644"/>
    </source>
</evidence>
<dbReference type="EMBL" id="FOLX01000001">
    <property type="protein sequence ID" value="SFC97632.1"/>
    <property type="molecule type" value="Genomic_DNA"/>
</dbReference>
<keyword evidence="3" id="KW-1185">Reference proteome</keyword>
<reference evidence="2 3" key="1">
    <citation type="submission" date="2016-10" db="EMBL/GenBank/DDBJ databases">
        <authorList>
            <person name="de Groot N.N."/>
        </authorList>
    </citation>
    <scope>NUCLEOTIDE SEQUENCE [LARGE SCALE GENOMIC DNA]</scope>
    <source>
        <strain evidence="2 3">DSM 29619</strain>
    </source>
</reference>
<dbReference type="STRING" id="517719.SAMN05421762_2999"/>
<dbReference type="SUPFAM" id="SSF54427">
    <property type="entry name" value="NTF2-like"/>
    <property type="match status" value="1"/>
</dbReference>
<protein>
    <submittedName>
        <fullName evidence="2">SnoaL-like domain-containing protein</fullName>
    </submittedName>
</protein>
<name>A0A1I1NK28_9RHOB</name>
<sequence length="119" mass="12394">MASRPGDTASGNALAQDIALAMLGAGTVDSSTFAADAQWQRPGGVLAGRAQITRALTGLTPPASITVEQVVSQGRTASVSGRVRLTPSDARLFCIVLRFTSAACRDLAQIVSFDHRLPR</sequence>
<dbReference type="InterPro" id="IPR032710">
    <property type="entry name" value="NTF2-like_dom_sf"/>
</dbReference>
<accession>A0A1I1NK28</accession>
<dbReference type="InterPro" id="IPR037401">
    <property type="entry name" value="SnoaL-like"/>
</dbReference>
<dbReference type="Gene3D" id="3.10.450.50">
    <property type="match status" value="1"/>
</dbReference>
<dbReference type="AlphaFoldDB" id="A0A1I1NK28"/>
<evidence type="ECO:0000313" key="2">
    <source>
        <dbReference type="EMBL" id="SFC97632.1"/>
    </source>
</evidence>